<evidence type="ECO:0000313" key="2">
    <source>
        <dbReference type="Proteomes" id="UP000693946"/>
    </source>
</evidence>
<dbReference type="EMBL" id="JAGKHQ010000019">
    <property type="protein sequence ID" value="KAG7482395.1"/>
    <property type="molecule type" value="Genomic_DNA"/>
</dbReference>
<sequence>MFSSVIGLFCKRERFELKHSFPTVYLTSEHTTNEQQMHRNDALSCKAFPLQRRVLGGDVRGNGSSLLFSSDIAFAATEAVIEEHDCPRRLASELFAAQSGGQRSDKSAR</sequence>
<keyword evidence="2" id="KW-1185">Reference proteome</keyword>
<name>A0AAV6Q308_SOLSE</name>
<dbReference type="Proteomes" id="UP000693946">
    <property type="component" value="Linkage Group LG7"/>
</dbReference>
<dbReference type="AlphaFoldDB" id="A0AAV6Q308"/>
<protein>
    <submittedName>
        <fullName evidence="1">Uncharacterized protein</fullName>
    </submittedName>
</protein>
<proteinExistence type="predicted"/>
<reference evidence="1 2" key="1">
    <citation type="journal article" date="2021" name="Sci. Rep.">
        <title>Chromosome anchoring in Senegalese sole (Solea senegalensis) reveals sex-associated markers and genome rearrangements in flatfish.</title>
        <authorList>
            <person name="Guerrero-Cozar I."/>
            <person name="Gomez-Garrido J."/>
            <person name="Berbel C."/>
            <person name="Martinez-Blanch J.F."/>
            <person name="Alioto T."/>
            <person name="Claros M.G."/>
            <person name="Gagnaire P.A."/>
            <person name="Manchado M."/>
        </authorList>
    </citation>
    <scope>NUCLEOTIDE SEQUENCE [LARGE SCALE GENOMIC DNA]</scope>
    <source>
        <strain evidence="1">Sse05_10M</strain>
    </source>
</reference>
<comment type="caution">
    <text evidence="1">The sequence shown here is derived from an EMBL/GenBank/DDBJ whole genome shotgun (WGS) entry which is preliminary data.</text>
</comment>
<evidence type="ECO:0000313" key="1">
    <source>
        <dbReference type="EMBL" id="KAG7482395.1"/>
    </source>
</evidence>
<accession>A0AAV6Q308</accession>
<gene>
    <name evidence="1" type="ORF">JOB18_020283</name>
</gene>
<organism evidence="1 2">
    <name type="scientific">Solea senegalensis</name>
    <name type="common">Senegalese sole</name>
    <dbReference type="NCBI Taxonomy" id="28829"/>
    <lineage>
        <taxon>Eukaryota</taxon>
        <taxon>Metazoa</taxon>
        <taxon>Chordata</taxon>
        <taxon>Craniata</taxon>
        <taxon>Vertebrata</taxon>
        <taxon>Euteleostomi</taxon>
        <taxon>Actinopterygii</taxon>
        <taxon>Neopterygii</taxon>
        <taxon>Teleostei</taxon>
        <taxon>Neoteleostei</taxon>
        <taxon>Acanthomorphata</taxon>
        <taxon>Carangaria</taxon>
        <taxon>Pleuronectiformes</taxon>
        <taxon>Pleuronectoidei</taxon>
        <taxon>Soleidae</taxon>
        <taxon>Solea</taxon>
    </lineage>
</organism>